<evidence type="ECO:0000256" key="8">
    <source>
        <dbReference type="SAM" id="Phobius"/>
    </source>
</evidence>
<accession>A0A1F6B2I2</accession>
<organism evidence="10 11">
    <name type="scientific">Candidatus Gottesmanbacteria bacterium RIFCSPLOWO2_01_FULL_46_9</name>
    <dbReference type="NCBI Taxonomy" id="1798394"/>
    <lineage>
        <taxon>Bacteria</taxon>
        <taxon>Candidatus Gottesmaniibacteriota</taxon>
    </lineage>
</organism>
<dbReference type="EMBL" id="MFJX01000025">
    <property type="protein sequence ID" value="OGG31139.1"/>
    <property type="molecule type" value="Genomic_DNA"/>
</dbReference>
<protein>
    <recommendedName>
        <fullName evidence="9">SLC41A/MgtE integral membrane domain-containing protein</fullName>
    </recommendedName>
</protein>
<evidence type="ECO:0000256" key="1">
    <source>
        <dbReference type="ARBA" id="ARBA00004141"/>
    </source>
</evidence>
<dbReference type="PANTHER" id="PTHR41394:SF5">
    <property type="entry name" value="SLC41A_MGTE INTEGRAL MEMBRANE DOMAIN-CONTAINING PROTEIN"/>
    <property type="match status" value="1"/>
</dbReference>
<dbReference type="SUPFAM" id="SSF161093">
    <property type="entry name" value="MgtE membrane domain-like"/>
    <property type="match status" value="1"/>
</dbReference>
<reference evidence="10 11" key="1">
    <citation type="journal article" date="2016" name="Nat. Commun.">
        <title>Thousands of microbial genomes shed light on interconnected biogeochemical processes in an aquifer system.</title>
        <authorList>
            <person name="Anantharaman K."/>
            <person name="Brown C.T."/>
            <person name="Hug L.A."/>
            <person name="Sharon I."/>
            <person name="Castelle C.J."/>
            <person name="Probst A.J."/>
            <person name="Thomas B.C."/>
            <person name="Singh A."/>
            <person name="Wilkins M.J."/>
            <person name="Karaoz U."/>
            <person name="Brodie E.L."/>
            <person name="Williams K.H."/>
            <person name="Hubbard S.S."/>
            <person name="Banfield J.F."/>
        </authorList>
    </citation>
    <scope>NUCLEOTIDE SEQUENCE [LARGE SCALE GENOMIC DNA]</scope>
</reference>
<dbReference type="GO" id="GO:0016020">
    <property type="term" value="C:membrane"/>
    <property type="evidence" value="ECO:0007669"/>
    <property type="project" value="UniProtKB-SubCell"/>
</dbReference>
<dbReference type="InterPro" id="IPR036739">
    <property type="entry name" value="SLC41_membr_dom_sf"/>
</dbReference>
<sequence length="185" mass="19960">MKKKSPRWFADDDIYSVRSLVWMRAPSLCIGLILGFALSFVTSRFEQVLAKNISVAYFIPFIVYMADAVGTQTQAIYTRDLSNGGARFSTYLFKESALGVLMGIFFGCVSFLIVSVWFNSMILATAVGLATFCAIATAPVVAIIVTELLQLDHQDPAIGAGPIATVIQDTVSIVVYGAIASAIIL</sequence>
<dbReference type="GO" id="GO:0008324">
    <property type="term" value="F:monoatomic cation transmembrane transporter activity"/>
    <property type="evidence" value="ECO:0007669"/>
    <property type="project" value="InterPro"/>
</dbReference>
<keyword evidence="5" id="KW-0460">Magnesium</keyword>
<keyword evidence="3" id="KW-0813">Transport</keyword>
<keyword evidence="7 8" id="KW-0472">Membrane</keyword>
<comment type="similarity">
    <text evidence="2">Belongs to the SLC41A transporter family.</text>
</comment>
<dbReference type="AlphaFoldDB" id="A0A1F6B2I2"/>
<comment type="subcellular location">
    <subcellularLocation>
        <location evidence="1">Membrane</location>
        <topology evidence="1">Multi-pass membrane protein</topology>
    </subcellularLocation>
</comment>
<evidence type="ECO:0000313" key="11">
    <source>
        <dbReference type="Proteomes" id="UP000176450"/>
    </source>
</evidence>
<evidence type="ECO:0000256" key="7">
    <source>
        <dbReference type="ARBA" id="ARBA00023136"/>
    </source>
</evidence>
<comment type="caution">
    <text evidence="10">The sequence shown here is derived from an EMBL/GenBank/DDBJ whole genome shotgun (WGS) entry which is preliminary data.</text>
</comment>
<name>A0A1F6B2I2_9BACT</name>
<gene>
    <name evidence="10" type="ORF">A3A63_00025</name>
</gene>
<keyword evidence="6 8" id="KW-1133">Transmembrane helix</keyword>
<evidence type="ECO:0000313" key="10">
    <source>
        <dbReference type="EMBL" id="OGG31139.1"/>
    </source>
</evidence>
<dbReference type="PANTHER" id="PTHR41394">
    <property type="entry name" value="MAGNESIUM TRANSPORTER MGTE"/>
    <property type="match status" value="1"/>
</dbReference>
<feature type="transmembrane region" description="Helical" evidence="8">
    <location>
        <begin position="98"/>
        <end position="118"/>
    </location>
</feature>
<feature type="domain" description="SLC41A/MgtE integral membrane" evidence="9">
    <location>
        <begin position="59"/>
        <end position="177"/>
    </location>
</feature>
<dbReference type="Proteomes" id="UP000176450">
    <property type="component" value="Unassembled WGS sequence"/>
</dbReference>
<evidence type="ECO:0000256" key="3">
    <source>
        <dbReference type="ARBA" id="ARBA00022448"/>
    </source>
</evidence>
<keyword evidence="4 8" id="KW-0812">Transmembrane</keyword>
<evidence type="ECO:0000256" key="4">
    <source>
        <dbReference type="ARBA" id="ARBA00022692"/>
    </source>
</evidence>
<evidence type="ECO:0000256" key="5">
    <source>
        <dbReference type="ARBA" id="ARBA00022842"/>
    </source>
</evidence>
<evidence type="ECO:0000259" key="9">
    <source>
        <dbReference type="Pfam" id="PF01769"/>
    </source>
</evidence>
<proteinExistence type="inferred from homology"/>
<evidence type="ECO:0000256" key="2">
    <source>
        <dbReference type="ARBA" id="ARBA00009749"/>
    </source>
</evidence>
<dbReference type="Pfam" id="PF01769">
    <property type="entry name" value="MgtE"/>
    <property type="match status" value="1"/>
</dbReference>
<feature type="transmembrane region" description="Helical" evidence="8">
    <location>
        <begin position="55"/>
        <end position="77"/>
    </location>
</feature>
<dbReference type="InterPro" id="IPR006667">
    <property type="entry name" value="SLC41_membr_dom"/>
</dbReference>
<evidence type="ECO:0000256" key="6">
    <source>
        <dbReference type="ARBA" id="ARBA00022989"/>
    </source>
</evidence>
<dbReference type="Gene3D" id="1.10.357.20">
    <property type="entry name" value="SLC41 divalent cation transporters, integral membrane domain"/>
    <property type="match status" value="1"/>
</dbReference>
<feature type="transmembrane region" description="Helical" evidence="8">
    <location>
        <begin position="124"/>
        <end position="145"/>
    </location>
</feature>
<feature type="transmembrane region" description="Helical" evidence="8">
    <location>
        <begin position="21"/>
        <end position="43"/>
    </location>
</feature>